<dbReference type="SUPFAM" id="SSF51905">
    <property type="entry name" value="FAD/NAD(P)-binding domain"/>
    <property type="match status" value="1"/>
</dbReference>
<reference evidence="7 8" key="1">
    <citation type="submission" date="2019-11" db="EMBL/GenBank/DDBJ databases">
        <title>Identification of a novel strain.</title>
        <authorList>
            <person name="Xu Q."/>
            <person name="Wang G."/>
        </authorList>
    </citation>
    <scope>NUCLEOTIDE SEQUENCE [LARGE SCALE GENOMIC DNA]</scope>
    <source>
        <strain evidence="8">xq</strain>
    </source>
</reference>
<dbReference type="InterPro" id="IPR002937">
    <property type="entry name" value="Amino_oxidase"/>
</dbReference>
<protein>
    <submittedName>
        <fullName evidence="7">FAD-dependent oxidoreductase</fullName>
    </submittedName>
</protein>
<organism evidence="7 8">
    <name type="scientific">Hyphomicrobium album</name>
    <dbReference type="NCBI Taxonomy" id="2665159"/>
    <lineage>
        <taxon>Bacteria</taxon>
        <taxon>Pseudomonadati</taxon>
        <taxon>Pseudomonadota</taxon>
        <taxon>Alphaproteobacteria</taxon>
        <taxon>Hyphomicrobiales</taxon>
        <taxon>Hyphomicrobiaceae</taxon>
        <taxon>Hyphomicrobium</taxon>
    </lineage>
</organism>
<evidence type="ECO:0000256" key="2">
    <source>
        <dbReference type="ARBA" id="ARBA00022729"/>
    </source>
</evidence>
<gene>
    <name evidence="7" type="ORF">GIW81_13045</name>
</gene>
<evidence type="ECO:0000256" key="1">
    <source>
        <dbReference type="ARBA" id="ARBA00022630"/>
    </source>
</evidence>
<dbReference type="InterPro" id="IPR036188">
    <property type="entry name" value="FAD/NAD-bd_sf"/>
</dbReference>
<dbReference type="Pfam" id="PF01593">
    <property type="entry name" value="Amino_oxidase"/>
    <property type="match status" value="1"/>
</dbReference>
<evidence type="ECO:0000259" key="6">
    <source>
        <dbReference type="Pfam" id="PF01593"/>
    </source>
</evidence>
<dbReference type="AlphaFoldDB" id="A0A6I3KLF1"/>
<dbReference type="PANTHER" id="PTHR46091:SF3">
    <property type="entry name" value="AMINE OXIDASE DOMAIN-CONTAINING PROTEIN"/>
    <property type="match status" value="1"/>
</dbReference>
<keyword evidence="8" id="KW-1185">Reference proteome</keyword>
<dbReference type="InterPro" id="IPR052206">
    <property type="entry name" value="Retinol_saturase"/>
</dbReference>
<dbReference type="RefSeq" id="WP_154739822.1">
    <property type="nucleotide sequence ID" value="NZ_WMBQ01000002.1"/>
</dbReference>
<keyword evidence="4" id="KW-0521">NADP</keyword>
<evidence type="ECO:0000256" key="5">
    <source>
        <dbReference type="ARBA" id="ARBA00023027"/>
    </source>
</evidence>
<evidence type="ECO:0000313" key="8">
    <source>
        <dbReference type="Proteomes" id="UP000440694"/>
    </source>
</evidence>
<dbReference type="PANTHER" id="PTHR46091">
    <property type="entry name" value="BLR7054 PROTEIN"/>
    <property type="match status" value="1"/>
</dbReference>
<keyword evidence="2" id="KW-0732">Signal</keyword>
<keyword evidence="1" id="KW-0285">Flavoprotein</keyword>
<evidence type="ECO:0000256" key="3">
    <source>
        <dbReference type="ARBA" id="ARBA00022827"/>
    </source>
</evidence>
<keyword evidence="5" id="KW-0520">NAD</keyword>
<feature type="domain" description="Amine oxidase" evidence="6">
    <location>
        <begin position="14"/>
        <end position="513"/>
    </location>
</feature>
<dbReference type="GO" id="GO:0016491">
    <property type="term" value="F:oxidoreductase activity"/>
    <property type="evidence" value="ECO:0007669"/>
    <property type="project" value="InterPro"/>
</dbReference>
<comment type="caution">
    <text evidence="7">The sequence shown here is derived from an EMBL/GenBank/DDBJ whole genome shotgun (WGS) entry which is preliminary data.</text>
</comment>
<dbReference type="Proteomes" id="UP000440694">
    <property type="component" value="Unassembled WGS sequence"/>
</dbReference>
<evidence type="ECO:0000256" key="4">
    <source>
        <dbReference type="ARBA" id="ARBA00022857"/>
    </source>
</evidence>
<dbReference type="EMBL" id="WMBQ01000002">
    <property type="protein sequence ID" value="MTD95259.1"/>
    <property type="molecule type" value="Genomic_DNA"/>
</dbReference>
<dbReference type="Gene3D" id="3.50.50.60">
    <property type="entry name" value="FAD/NAD(P)-binding domain"/>
    <property type="match status" value="2"/>
</dbReference>
<accession>A0A6I3KLF1</accession>
<evidence type="ECO:0000313" key="7">
    <source>
        <dbReference type="EMBL" id="MTD95259.1"/>
    </source>
</evidence>
<sequence length="522" mass="54661">MDTQYDAIVIGAGLGGLTAAATLAQRGCKTLLIERNYSVGGAASTYKSGEMVVEGSLHETANPHDPLEPKHHILRGLGVLDKVTWVPAGSVYEARGGPLGPVPFVLPDGFGEARAAFIDRFPALRVGIGELLADMERITAGLGVLSQGRAAFDDPLAGLSALLKLAPVVTGWRHSLAQRLQRAFGDDEGAKAALAANMLYWHDDPDQLWWILFALAQGGYIGSGGCFVQGGSQRLSSAIARAFRAAGGEIVLHRRVTEILLDAHGLPVGVAHVGKKDGERVEVRARVVVSNAAPSMMAEMLPPDRRETFAEPYIGQPLSISLFSATFGLTRRPQELGLSSYSTMLLPEWMRTLADYKRGAALLAEAPGEAMPPVAVVNYAAIDSGLGGPPYPVSAVGADRLANWQGMDAAAYAAKRDAWMKALVAALDGAYPGFAENVVTSVMSTASSMNSYLDAPAGAVYGFAPTPPAGPIWKGTGRSPRTPIDRLFLASAYAGSGGYTGAILGGAIAARQALAAMPVSKK</sequence>
<name>A0A6I3KLF1_9HYPH</name>
<keyword evidence="3" id="KW-0274">FAD</keyword>
<proteinExistence type="predicted"/>